<proteinExistence type="predicted"/>
<dbReference type="Proteomes" id="UP000250369">
    <property type="component" value="Unassembled WGS sequence"/>
</dbReference>
<evidence type="ECO:0000313" key="2">
    <source>
        <dbReference type="Proteomes" id="UP000250369"/>
    </source>
</evidence>
<dbReference type="OrthoDB" id="1808986at2"/>
<reference evidence="1 2" key="1">
    <citation type="journal article" date="2009" name="Int. J. Syst. Evol. Microbiol.">
        <title>Paenibacillus contaminans sp. nov., isolated from a contaminated laboratory plate.</title>
        <authorList>
            <person name="Chou J.H."/>
            <person name="Lee J.H."/>
            <person name="Lin M.C."/>
            <person name="Chang P.S."/>
            <person name="Arun A.B."/>
            <person name="Young C.C."/>
            <person name="Chen W.M."/>
        </authorList>
    </citation>
    <scope>NUCLEOTIDE SEQUENCE [LARGE SCALE GENOMIC DNA]</scope>
    <source>
        <strain evidence="1 2">CKOBP-6</strain>
    </source>
</reference>
<dbReference type="AlphaFoldDB" id="A0A329MN15"/>
<gene>
    <name evidence="1" type="ORF">DQG23_11430</name>
</gene>
<name>A0A329MN15_9BACL</name>
<dbReference type="EMBL" id="QMFB01000005">
    <property type="protein sequence ID" value="RAV21265.1"/>
    <property type="molecule type" value="Genomic_DNA"/>
</dbReference>
<keyword evidence="2" id="KW-1185">Reference proteome</keyword>
<dbReference type="RefSeq" id="WP_113030969.1">
    <property type="nucleotide sequence ID" value="NZ_QMFB01000005.1"/>
</dbReference>
<comment type="caution">
    <text evidence="1">The sequence shown here is derived from an EMBL/GenBank/DDBJ whole genome shotgun (WGS) entry which is preliminary data.</text>
</comment>
<organism evidence="1 2">
    <name type="scientific">Paenibacillus contaminans</name>
    <dbReference type="NCBI Taxonomy" id="450362"/>
    <lineage>
        <taxon>Bacteria</taxon>
        <taxon>Bacillati</taxon>
        <taxon>Bacillota</taxon>
        <taxon>Bacilli</taxon>
        <taxon>Bacillales</taxon>
        <taxon>Paenibacillaceae</taxon>
        <taxon>Paenibacillus</taxon>
    </lineage>
</organism>
<protein>
    <submittedName>
        <fullName evidence="1">Uncharacterized protein</fullName>
    </submittedName>
</protein>
<accession>A0A329MN15</accession>
<sequence>MVNFVCVGCRENERIPLSVVRDFDDMDAGDREVPLQFVCEACGSGMYPEYYKGIHGYEFRIEDRLGART</sequence>
<evidence type="ECO:0000313" key="1">
    <source>
        <dbReference type="EMBL" id="RAV21265.1"/>
    </source>
</evidence>